<dbReference type="PANTHER" id="PTHR28002">
    <property type="entry name" value="MIOREX COMPLEX COMPONENT 11"/>
    <property type="match status" value="1"/>
</dbReference>
<name>A0A9P5HZI6_9HELO</name>
<dbReference type="RefSeq" id="XP_038727589.1">
    <property type="nucleotide sequence ID" value="XM_038881662.1"/>
</dbReference>
<dbReference type="EMBL" id="RCSW01000033">
    <property type="protein sequence ID" value="KAF7922405.1"/>
    <property type="molecule type" value="Genomic_DNA"/>
</dbReference>
<feature type="transmembrane region" description="Helical" evidence="2">
    <location>
        <begin position="102"/>
        <end position="122"/>
    </location>
</feature>
<dbReference type="GeneID" id="62154735"/>
<evidence type="ECO:0000313" key="3">
    <source>
        <dbReference type="EMBL" id="KAF7922405.1"/>
    </source>
</evidence>
<sequence>MSTPQICRLRRSALPSTPNNFFTSSPLPRHAPSKSKQIRIPQRFFSSTHPLTSTPKPPTPISATSFSSSRSRLQNRMQTLQSRLPKFLHPYTAPLLNAPKTYIISFLILHEITAIVPILLLASGFHYSGWLPSDLIPEERVDKAKGMFERWFGRRGWFGYTAGSRSDEIDERDGGENVELGERMIRKMGGDSNTSGKRIVLEVATAYVITKVLLPVRIVVSVWGAPWFAGVMGRIGRLGRGGGK</sequence>
<organism evidence="3 4">
    <name type="scientific">Botrytis byssoidea</name>
    <dbReference type="NCBI Taxonomy" id="139641"/>
    <lineage>
        <taxon>Eukaryota</taxon>
        <taxon>Fungi</taxon>
        <taxon>Dikarya</taxon>
        <taxon>Ascomycota</taxon>
        <taxon>Pezizomycotina</taxon>
        <taxon>Leotiomycetes</taxon>
        <taxon>Helotiales</taxon>
        <taxon>Sclerotiniaceae</taxon>
        <taxon>Botrytis</taxon>
    </lineage>
</organism>
<dbReference type="AlphaFoldDB" id="A0A9P5HZI6"/>
<accession>A0A9P5HZI6</accession>
<dbReference type="PANTHER" id="PTHR28002:SF1">
    <property type="entry name" value="MIOREX COMPLEX COMPONENT 11"/>
    <property type="match status" value="1"/>
</dbReference>
<proteinExistence type="predicted"/>
<evidence type="ECO:0000256" key="1">
    <source>
        <dbReference type="SAM" id="MobiDB-lite"/>
    </source>
</evidence>
<dbReference type="InterPro" id="IPR018811">
    <property type="entry name" value="MRX11"/>
</dbReference>
<protein>
    <submittedName>
        <fullName evidence="3">Uncharacterized protein</fullName>
    </submittedName>
</protein>
<evidence type="ECO:0000256" key="2">
    <source>
        <dbReference type="SAM" id="Phobius"/>
    </source>
</evidence>
<reference evidence="3 4" key="1">
    <citation type="journal article" date="2020" name="Genome Biol. Evol.">
        <title>Comparative genomics of Sclerotiniaceae.</title>
        <authorList>
            <person name="Valero Jimenez C.A."/>
            <person name="Steentjes M."/>
            <person name="Scholten O.E."/>
            <person name="Van Kan J.A.L."/>
        </authorList>
    </citation>
    <scope>NUCLEOTIDE SEQUENCE [LARGE SCALE GENOMIC DNA]</scope>
    <source>
        <strain evidence="3 4">MUCL 94</strain>
    </source>
</reference>
<feature type="region of interest" description="Disordered" evidence="1">
    <location>
        <begin position="47"/>
        <end position="68"/>
    </location>
</feature>
<keyword evidence="2" id="KW-0812">Transmembrane</keyword>
<dbReference type="Pfam" id="PF10306">
    <property type="entry name" value="FLILHELTA"/>
    <property type="match status" value="1"/>
</dbReference>
<evidence type="ECO:0000313" key="4">
    <source>
        <dbReference type="Proteomes" id="UP000710849"/>
    </source>
</evidence>
<gene>
    <name evidence="3" type="ORF">EAE97_011147</name>
</gene>
<keyword evidence="4" id="KW-1185">Reference proteome</keyword>
<comment type="caution">
    <text evidence="3">The sequence shown here is derived from an EMBL/GenBank/DDBJ whole genome shotgun (WGS) entry which is preliminary data.</text>
</comment>
<dbReference type="Proteomes" id="UP000710849">
    <property type="component" value="Unassembled WGS sequence"/>
</dbReference>
<keyword evidence="2" id="KW-0472">Membrane</keyword>
<keyword evidence="2" id="KW-1133">Transmembrane helix</keyword>
<dbReference type="GO" id="GO:0005739">
    <property type="term" value="C:mitochondrion"/>
    <property type="evidence" value="ECO:0007669"/>
    <property type="project" value="TreeGrafter"/>
</dbReference>